<keyword evidence="1" id="KW-1133">Transmembrane helix</keyword>
<keyword evidence="1" id="KW-0812">Transmembrane</keyword>
<feature type="transmembrane region" description="Helical" evidence="1">
    <location>
        <begin position="21"/>
        <end position="38"/>
    </location>
</feature>
<dbReference type="EMBL" id="BONP01000036">
    <property type="protein sequence ID" value="GIG41752.1"/>
    <property type="molecule type" value="Genomic_DNA"/>
</dbReference>
<name>A0ABQ4DRX7_9CELL</name>
<keyword evidence="1" id="KW-0472">Membrane</keyword>
<evidence type="ECO:0000313" key="2">
    <source>
        <dbReference type="EMBL" id="GIG41752.1"/>
    </source>
</evidence>
<gene>
    <name evidence="2" type="ORF">Cph01nite_35140</name>
</gene>
<reference evidence="2 3" key="1">
    <citation type="submission" date="2021-01" db="EMBL/GenBank/DDBJ databases">
        <title>Whole genome shotgun sequence of Cellulomonas phragmiteti NBRC 110785.</title>
        <authorList>
            <person name="Komaki H."/>
            <person name="Tamura T."/>
        </authorList>
    </citation>
    <scope>NUCLEOTIDE SEQUENCE [LARGE SCALE GENOMIC DNA]</scope>
    <source>
        <strain evidence="2 3">NBRC 110785</strain>
    </source>
</reference>
<protein>
    <submittedName>
        <fullName evidence="2">Uncharacterized protein</fullName>
    </submittedName>
</protein>
<dbReference type="Proteomes" id="UP000614741">
    <property type="component" value="Unassembled WGS sequence"/>
</dbReference>
<sequence length="101" mass="11749">MIFFGWGRRPKTADLDPGRTLVRLWAYFHLFWLFRISWPKGYLLATATEAGWAQQPIPDEDGRALDPDGRTDVHWWWRFGLLLPVTLIFVSVVVATMFPEG</sequence>
<feature type="transmembrane region" description="Helical" evidence="1">
    <location>
        <begin position="75"/>
        <end position="98"/>
    </location>
</feature>
<comment type="caution">
    <text evidence="2">The sequence shown here is derived from an EMBL/GenBank/DDBJ whole genome shotgun (WGS) entry which is preliminary data.</text>
</comment>
<dbReference type="RefSeq" id="WP_203676173.1">
    <property type="nucleotide sequence ID" value="NZ_BONP01000036.1"/>
</dbReference>
<organism evidence="2 3">
    <name type="scientific">Cellulomonas phragmiteti</name>
    <dbReference type="NCBI Taxonomy" id="478780"/>
    <lineage>
        <taxon>Bacteria</taxon>
        <taxon>Bacillati</taxon>
        <taxon>Actinomycetota</taxon>
        <taxon>Actinomycetes</taxon>
        <taxon>Micrococcales</taxon>
        <taxon>Cellulomonadaceae</taxon>
        <taxon>Cellulomonas</taxon>
    </lineage>
</organism>
<accession>A0ABQ4DRX7</accession>
<keyword evidence="3" id="KW-1185">Reference proteome</keyword>
<evidence type="ECO:0000313" key="3">
    <source>
        <dbReference type="Proteomes" id="UP000614741"/>
    </source>
</evidence>
<evidence type="ECO:0000256" key="1">
    <source>
        <dbReference type="SAM" id="Phobius"/>
    </source>
</evidence>
<proteinExistence type="predicted"/>